<dbReference type="PANTHER" id="PTHR10465:SF0">
    <property type="entry name" value="SARCALUMENIN"/>
    <property type="match status" value="1"/>
</dbReference>
<dbReference type="Proteomes" id="UP000197781">
    <property type="component" value="Chromosome"/>
</dbReference>
<dbReference type="Gene3D" id="3.40.50.300">
    <property type="entry name" value="P-loop containing nucleotide triphosphate hydrolases"/>
    <property type="match status" value="1"/>
</dbReference>
<evidence type="ECO:0000256" key="1">
    <source>
        <dbReference type="ARBA" id="ARBA00004370"/>
    </source>
</evidence>
<reference evidence="7 8" key="1">
    <citation type="submission" date="2016-11" db="EMBL/GenBank/DDBJ databases">
        <authorList>
            <person name="Jaros S."/>
            <person name="Januszkiewicz K."/>
            <person name="Wedrychowicz H."/>
        </authorList>
    </citation>
    <scope>NUCLEOTIDE SEQUENCE [LARGE SCALE GENOMIC DNA]</scope>
    <source>
        <strain evidence="7 8">NF2</strain>
    </source>
</reference>
<evidence type="ECO:0000256" key="2">
    <source>
        <dbReference type="ARBA" id="ARBA00022741"/>
    </source>
</evidence>
<dbReference type="InterPro" id="IPR027417">
    <property type="entry name" value="P-loop_NTPase"/>
</dbReference>
<keyword evidence="5" id="KW-0472">Membrane</keyword>
<dbReference type="EMBL" id="CP018145">
    <property type="protein sequence ID" value="ASJ55213.1"/>
    <property type="molecule type" value="Genomic_DNA"/>
</dbReference>
<dbReference type="InterPro" id="IPR027094">
    <property type="entry name" value="Mitofusin_fam"/>
</dbReference>
<dbReference type="GO" id="GO:0016020">
    <property type="term" value="C:membrane"/>
    <property type="evidence" value="ECO:0007669"/>
    <property type="project" value="UniProtKB-SubCell"/>
</dbReference>
<sequence>MNQLRDKLIAAAERLRRASEEVVSVPGMQAQAQAMLDRADRLTANRFTVALFGAFSAGKSSFANALMGDLVLPVSPNPTTAAINKIMPPTDDRPHGTVRVVLKEREAIEQDVIRSLAVFGLVASDLDGALAELGKIDVAQIPPTAKPHYTFLKAVTKGLPEMAAHLGGELLVDMQAFKGFVAKEEKACFAEYIELFYSCPLTDQGIVLVDTPGADSINARHTGVAFEYMKNADAVLFVTYYNHAFSQADREFLLQMGRVKDTFEMDKMFFIVNACDLAANDEELQGVITHVEKNLLSCGIRLPRIYPVSSQTALLARMHEKGKLAASAEKVYRQRTNTAEGEPLMPADEAFKFSGMASFEAEFLRFTIEELTQIAVNAAIGEIRRAHDTLTEFMRMAQSGEDERLLRKEAASNAKTQALSAVEALSTASFERDLAKEREELLYYVRQRLFFRFNELFNLAFNPAVIKDDGRNMKQALQGCLTDLLRSISYDLAQELRATTLRLEKFTNKQGTTLVAAWQKDVQGYAAGLTLAPYQQRQVETLSFANELPVAESAFASAISLFKNTKDFFEQDGKAKMREELEKRMQEPVSAYVEIGNKQLDEQFSTLFQELVASERNRVIDQINGYFTGLFAALEMNIDLDELAAKVSRVAAELE</sequence>
<keyword evidence="4" id="KW-0342">GTP-binding</keyword>
<evidence type="ECO:0000256" key="5">
    <source>
        <dbReference type="ARBA" id="ARBA00023136"/>
    </source>
</evidence>
<dbReference type="AlphaFoldDB" id="A0A220MJI8"/>
<organism evidence="7 8">
    <name type="scientific">Brevibacillus formosus</name>
    <dbReference type="NCBI Taxonomy" id="54913"/>
    <lineage>
        <taxon>Bacteria</taxon>
        <taxon>Bacillati</taxon>
        <taxon>Bacillota</taxon>
        <taxon>Bacilli</taxon>
        <taxon>Bacillales</taxon>
        <taxon>Paenibacillaceae</taxon>
        <taxon>Brevibacillus</taxon>
    </lineage>
</organism>
<proteinExistence type="predicted"/>
<name>A0A220MJI8_9BACL</name>
<gene>
    <name evidence="7" type="ORF">BP422_17645</name>
</gene>
<evidence type="ECO:0000256" key="3">
    <source>
        <dbReference type="ARBA" id="ARBA00022801"/>
    </source>
</evidence>
<dbReference type="GO" id="GO:0003924">
    <property type="term" value="F:GTPase activity"/>
    <property type="evidence" value="ECO:0007669"/>
    <property type="project" value="InterPro"/>
</dbReference>
<feature type="domain" description="Dynamin N-terminal" evidence="6">
    <location>
        <begin position="49"/>
        <end position="274"/>
    </location>
</feature>
<dbReference type="SUPFAM" id="SSF52540">
    <property type="entry name" value="P-loop containing nucleoside triphosphate hydrolases"/>
    <property type="match status" value="1"/>
</dbReference>
<keyword evidence="3" id="KW-0378">Hydrolase</keyword>
<evidence type="ECO:0000313" key="8">
    <source>
        <dbReference type="Proteomes" id="UP000197781"/>
    </source>
</evidence>
<comment type="subcellular location">
    <subcellularLocation>
        <location evidence="1">Membrane</location>
    </subcellularLocation>
</comment>
<evidence type="ECO:0000256" key="4">
    <source>
        <dbReference type="ARBA" id="ARBA00023134"/>
    </source>
</evidence>
<keyword evidence="2" id="KW-0547">Nucleotide-binding</keyword>
<dbReference type="InterPro" id="IPR045063">
    <property type="entry name" value="Dynamin_N"/>
</dbReference>
<evidence type="ECO:0000259" key="6">
    <source>
        <dbReference type="Pfam" id="PF00350"/>
    </source>
</evidence>
<dbReference type="RefSeq" id="WP_088908894.1">
    <property type="nucleotide sequence ID" value="NZ_CP018145.1"/>
</dbReference>
<evidence type="ECO:0000313" key="7">
    <source>
        <dbReference type="EMBL" id="ASJ55213.1"/>
    </source>
</evidence>
<accession>A0A220MJI8</accession>
<dbReference type="GO" id="GO:0005525">
    <property type="term" value="F:GTP binding"/>
    <property type="evidence" value="ECO:0007669"/>
    <property type="project" value="UniProtKB-KW"/>
</dbReference>
<protein>
    <submittedName>
        <fullName evidence="7">Dynamin family protein</fullName>
    </submittedName>
</protein>
<dbReference type="CDD" id="cd09912">
    <property type="entry name" value="DLP_2"/>
    <property type="match status" value="1"/>
</dbReference>
<dbReference type="KEGG" id="bfm:BP422_17645"/>
<dbReference type="Pfam" id="PF00350">
    <property type="entry name" value="Dynamin_N"/>
    <property type="match status" value="1"/>
</dbReference>
<dbReference type="PANTHER" id="PTHR10465">
    <property type="entry name" value="TRANSMEMBRANE GTPASE FZO1"/>
    <property type="match status" value="1"/>
</dbReference>